<keyword evidence="3" id="KW-0677">Repeat</keyword>
<feature type="compositionally biased region" description="Low complexity" evidence="7">
    <location>
        <begin position="295"/>
        <end position="304"/>
    </location>
</feature>
<keyword evidence="11" id="KW-1185">Reference proteome</keyword>
<dbReference type="PRINTS" id="PR01536">
    <property type="entry name" value="INTRLKN1R12F"/>
</dbReference>
<dbReference type="SMART" id="SM00408">
    <property type="entry name" value="IGc2"/>
    <property type="match status" value="2"/>
</dbReference>
<evidence type="ECO:0000256" key="7">
    <source>
        <dbReference type="SAM" id="MobiDB-lite"/>
    </source>
</evidence>
<evidence type="ECO:0000259" key="9">
    <source>
        <dbReference type="PROSITE" id="PS50835"/>
    </source>
</evidence>
<keyword evidence="8" id="KW-0472">Membrane</keyword>
<feature type="region of interest" description="Disordered" evidence="7">
    <location>
        <begin position="274"/>
        <end position="306"/>
    </location>
</feature>
<feature type="compositionally biased region" description="Polar residues" evidence="7">
    <location>
        <begin position="274"/>
        <end position="289"/>
    </location>
</feature>
<dbReference type="EMBL" id="CAWUFR010000120">
    <property type="protein sequence ID" value="CAK6968538.1"/>
    <property type="molecule type" value="Genomic_DNA"/>
</dbReference>
<dbReference type="InterPro" id="IPR013783">
    <property type="entry name" value="Ig-like_fold"/>
</dbReference>
<reference evidence="10 11" key="1">
    <citation type="submission" date="2024-01" db="EMBL/GenBank/DDBJ databases">
        <authorList>
            <person name="Alioto T."/>
            <person name="Alioto T."/>
            <person name="Gomez Garrido J."/>
        </authorList>
    </citation>
    <scope>NUCLEOTIDE SEQUENCE [LARGE SCALE GENOMIC DNA]</scope>
</reference>
<evidence type="ECO:0000313" key="10">
    <source>
        <dbReference type="EMBL" id="CAK6968538.1"/>
    </source>
</evidence>
<dbReference type="FunFam" id="2.60.40.10:FF:000188">
    <property type="entry name" value="Interleukin-1 receptor accessory protein-like 1"/>
    <property type="match status" value="1"/>
</dbReference>
<name>A0AAV1PAU8_SCOSC</name>
<dbReference type="AlphaFoldDB" id="A0AAV1PAU8"/>
<dbReference type="InterPro" id="IPR007110">
    <property type="entry name" value="Ig-like_dom"/>
</dbReference>
<dbReference type="GO" id="GO:0004908">
    <property type="term" value="F:interleukin-1 receptor activity"/>
    <property type="evidence" value="ECO:0007669"/>
    <property type="project" value="InterPro"/>
</dbReference>
<evidence type="ECO:0000256" key="6">
    <source>
        <dbReference type="ARBA" id="ARBA00023319"/>
    </source>
</evidence>
<feature type="transmembrane region" description="Helical" evidence="8">
    <location>
        <begin position="425"/>
        <end position="450"/>
    </location>
</feature>
<dbReference type="Proteomes" id="UP001314229">
    <property type="component" value="Unassembled WGS sequence"/>
</dbReference>
<keyword evidence="10" id="KW-0675">Receptor</keyword>
<keyword evidence="5" id="KW-0325">Glycoprotein</keyword>
<keyword evidence="8" id="KW-1133">Transmembrane helix</keyword>
<dbReference type="InterPro" id="IPR036179">
    <property type="entry name" value="Ig-like_dom_sf"/>
</dbReference>
<evidence type="ECO:0000256" key="4">
    <source>
        <dbReference type="ARBA" id="ARBA00023157"/>
    </source>
</evidence>
<gene>
    <name evidence="10" type="ORF">FSCOSCO3_A007023</name>
</gene>
<dbReference type="Gene3D" id="2.60.40.10">
    <property type="entry name" value="Immunoglobulins"/>
    <property type="match status" value="3"/>
</dbReference>
<evidence type="ECO:0000256" key="5">
    <source>
        <dbReference type="ARBA" id="ARBA00023180"/>
    </source>
</evidence>
<evidence type="ECO:0000313" key="11">
    <source>
        <dbReference type="Proteomes" id="UP001314229"/>
    </source>
</evidence>
<dbReference type="InterPro" id="IPR003598">
    <property type="entry name" value="Ig_sub2"/>
</dbReference>
<organism evidence="10 11">
    <name type="scientific">Scomber scombrus</name>
    <name type="common">Atlantic mackerel</name>
    <name type="synonym">Scomber vernalis</name>
    <dbReference type="NCBI Taxonomy" id="13677"/>
    <lineage>
        <taxon>Eukaryota</taxon>
        <taxon>Metazoa</taxon>
        <taxon>Chordata</taxon>
        <taxon>Craniata</taxon>
        <taxon>Vertebrata</taxon>
        <taxon>Euteleostomi</taxon>
        <taxon>Actinopterygii</taxon>
        <taxon>Neopterygii</taxon>
        <taxon>Teleostei</taxon>
        <taxon>Neoteleostei</taxon>
        <taxon>Acanthomorphata</taxon>
        <taxon>Pelagiaria</taxon>
        <taxon>Scombriformes</taxon>
        <taxon>Scombridae</taxon>
        <taxon>Scomber</taxon>
    </lineage>
</organism>
<dbReference type="InterPro" id="IPR003599">
    <property type="entry name" value="Ig_sub"/>
</dbReference>
<protein>
    <submittedName>
        <fullName evidence="10">Interleukin-1 receptor type 2</fullName>
    </submittedName>
</protein>
<dbReference type="PANTHER" id="PTHR11890:SF18">
    <property type="entry name" value="LYMPHOCYTE ACTIVATION GENE 3 PROTEIN"/>
    <property type="match status" value="1"/>
</dbReference>
<proteinExistence type="inferred from homology"/>
<dbReference type="InterPro" id="IPR015621">
    <property type="entry name" value="IL-1_rcpt_fam"/>
</dbReference>
<dbReference type="PROSITE" id="PS50835">
    <property type="entry name" value="IG_LIKE"/>
    <property type="match status" value="2"/>
</dbReference>
<feature type="domain" description="Ig-like" evidence="9">
    <location>
        <begin position="193"/>
        <end position="266"/>
    </location>
</feature>
<keyword evidence="8" id="KW-0812">Transmembrane</keyword>
<dbReference type="InterPro" id="IPR004074">
    <property type="entry name" value="IL-1_rcpt_I/II-typ"/>
</dbReference>
<evidence type="ECO:0000256" key="8">
    <source>
        <dbReference type="SAM" id="Phobius"/>
    </source>
</evidence>
<keyword evidence="4" id="KW-1015">Disulfide bond</keyword>
<keyword evidence="6" id="KW-0393">Immunoglobulin domain</keyword>
<comment type="caution">
    <text evidence="10">The sequence shown here is derived from an EMBL/GenBank/DDBJ whole genome shotgun (WGS) entry which is preliminary data.</text>
</comment>
<sequence>MSCELYTTLRYIGKPEKFPFHRHICLISLSHCWDQYHLYTSAIMVCLALMFTVVIVEYVYGGPVLPALPPLPMKAGCFLISPEVEVFRLEGEAVILDFPIFQRVLQKRNIALPTATYLIARGNGTGAYEGEGRVHQHDKQLWLLPAQVSDSGNYMCTYRNETYCVTGSITLHVFESSSVDMEKLSYPFPTTVGMNLTVLCPSLENFNQTEEIKWYKDSSPTALQLGTEDRGELMIQAVKLSQAGFYTCQLRVLINNQQYKVSRTILLRVEGSDPAQTTTTTAPHVSMTSGPGLISSTSSSSSSTIHTPLRPPVIAWPLNGTIYESSHGSGLELFCQVLTGCQEADSTVVTWLVNGQSVELSYLDGRALQGEKRQARLSEGCQIELRLMVLELTEEDIKTQLKCVTQNQGGTQEVIVQLQLEDSTFTWVVVAVVAVSCFLTVVSIFLYVLLKPIKKKKMDYFLARQNSIF</sequence>
<accession>A0AAV1PAU8</accession>
<dbReference type="SUPFAM" id="SSF48726">
    <property type="entry name" value="Immunoglobulin"/>
    <property type="match status" value="3"/>
</dbReference>
<comment type="similarity">
    <text evidence="1">Belongs to the interleukin-1 receptor family.</text>
</comment>
<dbReference type="SMART" id="SM00409">
    <property type="entry name" value="IG"/>
    <property type="match status" value="3"/>
</dbReference>
<dbReference type="PANTHER" id="PTHR11890">
    <property type="entry name" value="INTERLEUKIN-1 RECEPTOR FAMILY MEMBER"/>
    <property type="match status" value="1"/>
</dbReference>
<evidence type="ECO:0000256" key="3">
    <source>
        <dbReference type="ARBA" id="ARBA00022737"/>
    </source>
</evidence>
<feature type="transmembrane region" description="Helical" evidence="8">
    <location>
        <begin position="38"/>
        <end position="60"/>
    </location>
</feature>
<evidence type="ECO:0000256" key="2">
    <source>
        <dbReference type="ARBA" id="ARBA00022729"/>
    </source>
</evidence>
<keyword evidence="2" id="KW-0732">Signal</keyword>
<feature type="domain" description="Ig-like" evidence="9">
    <location>
        <begin position="311"/>
        <end position="417"/>
    </location>
</feature>
<evidence type="ECO:0000256" key="1">
    <source>
        <dbReference type="ARBA" id="ARBA00009752"/>
    </source>
</evidence>